<reference evidence="3 4" key="1">
    <citation type="submission" date="2023-08" db="EMBL/GenBank/DDBJ databases">
        <title>Methanolobus mangrovi sp. nov. and Methanolobus sediminis sp. nov, two novel methylotrophic methanogens isolated from mangrove sediments in China.</title>
        <authorList>
            <person name="Zhou J."/>
        </authorList>
    </citation>
    <scope>NUCLEOTIDE SEQUENCE [LARGE SCALE GENOMIC DNA]</scope>
    <source>
        <strain evidence="3 4">FTZ6</strain>
    </source>
</reference>
<dbReference type="FunFam" id="3.40.50.720:FF:000913">
    <property type="entry name" value="UDP-glucose 4-epimerase"/>
    <property type="match status" value="1"/>
</dbReference>
<dbReference type="PANTHER" id="PTHR43000">
    <property type="entry name" value="DTDP-D-GLUCOSE 4,6-DEHYDRATASE-RELATED"/>
    <property type="match status" value="1"/>
</dbReference>
<dbReference type="InterPro" id="IPR001509">
    <property type="entry name" value="Epimerase_deHydtase"/>
</dbReference>
<evidence type="ECO:0000259" key="2">
    <source>
        <dbReference type="Pfam" id="PF01370"/>
    </source>
</evidence>
<evidence type="ECO:0000256" key="1">
    <source>
        <dbReference type="ARBA" id="ARBA00007637"/>
    </source>
</evidence>
<dbReference type="GeneID" id="84232924"/>
<organism evidence="3 4">
    <name type="scientific">Methanolobus sediminis</name>
    <dbReference type="NCBI Taxonomy" id="3072978"/>
    <lineage>
        <taxon>Archaea</taxon>
        <taxon>Methanobacteriati</taxon>
        <taxon>Methanobacteriota</taxon>
        <taxon>Stenosarchaea group</taxon>
        <taxon>Methanomicrobia</taxon>
        <taxon>Methanosarcinales</taxon>
        <taxon>Methanosarcinaceae</taxon>
        <taxon>Methanolobus</taxon>
    </lineage>
</organism>
<accession>A0AA51UL42</accession>
<proteinExistence type="inferred from homology"/>
<dbReference type="EMBL" id="CP133592">
    <property type="protein sequence ID" value="WMW24301.1"/>
    <property type="molecule type" value="Genomic_DNA"/>
</dbReference>
<evidence type="ECO:0000313" key="4">
    <source>
        <dbReference type="Proteomes" id="UP001182908"/>
    </source>
</evidence>
<dbReference type="Gene3D" id="3.90.25.10">
    <property type="entry name" value="UDP-galactose 4-epimerase, domain 1"/>
    <property type="match status" value="1"/>
</dbReference>
<feature type="domain" description="NAD-dependent epimerase/dehydratase" evidence="2">
    <location>
        <begin position="12"/>
        <end position="247"/>
    </location>
</feature>
<name>A0AA51UL42_9EURY</name>
<keyword evidence="4" id="KW-1185">Reference proteome</keyword>
<dbReference type="InterPro" id="IPR036291">
    <property type="entry name" value="NAD(P)-bd_dom_sf"/>
</dbReference>
<dbReference type="Gene3D" id="3.40.50.720">
    <property type="entry name" value="NAD(P)-binding Rossmann-like Domain"/>
    <property type="match status" value="1"/>
</dbReference>
<comment type="similarity">
    <text evidence="1">Belongs to the NAD(P)-dependent epimerase/dehydratase family.</text>
</comment>
<protein>
    <submittedName>
        <fullName evidence="3">NAD-dependent epimerase/dehydratase family protein</fullName>
    </submittedName>
</protein>
<dbReference type="CDD" id="cd05234">
    <property type="entry name" value="UDP_G4E_2_SDR_e"/>
    <property type="match status" value="1"/>
</dbReference>
<sequence>MQTESKLKNKKILVTGGAGFIGSHIVDILMKEECKVIVFDNLSSGRMEFIEHHTGNPNFEFINGDLLATDEISMACNDIDFVFHVAANPDVKLGVVNTKVHFEQNITATYNLLEAMRKNNVQNIAFTSTSTVYGEAEIIPTPENYGPLIPISLYGASKLACEALITSYSHTFDIKSWIFRFANIIGERSTHGIIVDFIQKLKDNPYQLEILGDGRQSKSYLHVNECVTAIIFAINSSNKSVNIFNVGSEDTINTTDIGKIVVEKMGLQNVDFTYTGGKRGWKGDVPRMLLGIDKLKNMGWNPEYSSKRSVKETVKSFIHD</sequence>
<dbReference type="Proteomes" id="UP001182908">
    <property type="component" value="Chromosome"/>
</dbReference>
<dbReference type="SUPFAM" id="SSF51735">
    <property type="entry name" value="NAD(P)-binding Rossmann-fold domains"/>
    <property type="match status" value="1"/>
</dbReference>
<gene>
    <name evidence="3" type="ORF">RE474_09365</name>
</gene>
<evidence type="ECO:0000313" key="3">
    <source>
        <dbReference type="EMBL" id="WMW24301.1"/>
    </source>
</evidence>
<dbReference type="KEGG" id="mseb:RE474_09365"/>
<dbReference type="RefSeq" id="WP_309310113.1">
    <property type="nucleotide sequence ID" value="NZ_CP133592.1"/>
</dbReference>
<dbReference type="AlphaFoldDB" id="A0AA51UL42"/>
<dbReference type="Pfam" id="PF01370">
    <property type="entry name" value="Epimerase"/>
    <property type="match status" value="1"/>
</dbReference>